<keyword evidence="1" id="KW-0479">Metal-binding</keyword>
<feature type="domain" description="CCHC-type" evidence="3">
    <location>
        <begin position="458"/>
        <end position="473"/>
    </location>
</feature>
<evidence type="ECO:0000259" key="3">
    <source>
        <dbReference type="PROSITE" id="PS50158"/>
    </source>
</evidence>
<accession>A0ABP1R4I8</accession>
<dbReference type="InterPro" id="IPR036875">
    <property type="entry name" value="Znf_CCHC_sf"/>
</dbReference>
<dbReference type="InterPro" id="IPR023263">
    <property type="entry name" value="Arc"/>
</dbReference>
<gene>
    <name evidence="4" type="ORF">ODALV1_LOCUS18689</name>
</gene>
<name>A0ABP1R4I8_9HEXA</name>
<feature type="compositionally biased region" description="Low complexity" evidence="2">
    <location>
        <begin position="70"/>
        <end position="96"/>
    </location>
</feature>
<feature type="compositionally biased region" description="Basic and acidic residues" evidence="2">
    <location>
        <begin position="278"/>
        <end position="292"/>
    </location>
</feature>
<keyword evidence="5" id="KW-1185">Reference proteome</keyword>
<keyword evidence="1" id="KW-0863">Zinc-finger</keyword>
<feature type="region of interest" description="Disordered" evidence="2">
    <location>
        <begin position="278"/>
        <end position="333"/>
    </location>
</feature>
<evidence type="ECO:0000256" key="1">
    <source>
        <dbReference type="PROSITE-ProRule" id="PRU00047"/>
    </source>
</evidence>
<feature type="compositionally biased region" description="Basic and acidic residues" evidence="2">
    <location>
        <begin position="306"/>
        <end position="316"/>
    </location>
</feature>
<dbReference type="Proteomes" id="UP001642540">
    <property type="component" value="Unassembled WGS sequence"/>
</dbReference>
<dbReference type="PROSITE" id="PS50158">
    <property type="entry name" value="ZF_CCHC"/>
    <property type="match status" value="1"/>
</dbReference>
<comment type="caution">
    <text evidence="4">The sequence shown here is derived from an EMBL/GenBank/DDBJ whole genome shotgun (WGS) entry which is preliminary data.</text>
</comment>
<sequence length="515" mass="57622">MASSQDIMDAIKALELKINKAVTDLNTAVLGNTNMLATQATNLSTLHTTVANVTTQLGSISTKIGTAATTHTTSTAHTTGSATASGSGSGSSGTTHTHTHAPTIDVTQGLPFPKYDPTSMTPRAFIAEAEEFLTLKGTALVSWHLIVGRMFDPTSDIANWWRAKRTTISSWADFKKDFLAYEDCDASYDMMLNNLYKAKQKFDDPFETFAWNIHMQMHKIDPNVNETLVVDRIVNSCLPEIANEVRQYNCKKVEELVRIARMSINTLNKLRAFEKKPMLRARKTDPLPETKRFQTSPQKPYLHANGKTDKKDKFQSEKGSFSHEAGTDPANKNKMHEKEDALHEVKPYKQLPGEQAQEFASRIFNSMCEVRGVSDVPDSKIFPWVISGLHSSVIIRLPKPTPKSLGELFSVYDAVVKDIPPEDEFWALKRLMDFRPPTIAMSPARDQDPAFPINPNDCYKCGENGHFAKHCSNPRNRDIQPRKKNKRQRKALKRMKQGLGGGSIRVSLMKPDEVL</sequence>
<keyword evidence="1" id="KW-0862">Zinc</keyword>
<dbReference type="PANTHER" id="PTHR15962:SF0">
    <property type="entry name" value="ACTIVITY-REGULATED CYTOSKELETON-ASSOCIATED PROTEIN"/>
    <property type="match status" value="1"/>
</dbReference>
<proteinExistence type="predicted"/>
<feature type="region of interest" description="Disordered" evidence="2">
    <location>
        <begin position="70"/>
        <end position="112"/>
    </location>
</feature>
<organism evidence="4 5">
    <name type="scientific">Orchesella dallaii</name>
    <dbReference type="NCBI Taxonomy" id="48710"/>
    <lineage>
        <taxon>Eukaryota</taxon>
        <taxon>Metazoa</taxon>
        <taxon>Ecdysozoa</taxon>
        <taxon>Arthropoda</taxon>
        <taxon>Hexapoda</taxon>
        <taxon>Collembola</taxon>
        <taxon>Entomobryomorpha</taxon>
        <taxon>Entomobryoidea</taxon>
        <taxon>Orchesellidae</taxon>
        <taxon>Orchesellinae</taxon>
        <taxon>Orchesella</taxon>
    </lineage>
</organism>
<dbReference type="SUPFAM" id="SSF57756">
    <property type="entry name" value="Retrovirus zinc finger-like domains"/>
    <property type="match status" value="1"/>
</dbReference>
<dbReference type="InterPro" id="IPR001878">
    <property type="entry name" value="Znf_CCHC"/>
</dbReference>
<dbReference type="Gene3D" id="4.10.60.10">
    <property type="entry name" value="Zinc finger, CCHC-type"/>
    <property type="match status" value="1"/>
</dbReference>
<evidence type="ECO:0000313" key="4">
    <source>
        <dbReference type="EMBL" id="CAL8119722.1"/>
    </source>
</evidence>
<reference evidence="4 5" key="1">
    <citation type="submission" date="2024-08" db="EMBL/GenBank/DDBJ databases">
        <authorList>
            <person name="Cucini C."/>
            <person name="Frati F."/>
        </authorList>
    </citation>
    <scope>NUCLEOTIDE SEQUENCE [LARGE SCALE GENOMIC DNA]</scope>
</reference>
<dbReference type="PANTHER" id="PTHR15962">
    <property type="entry name" value="ACTIVITY-REGULATED CYTOSKELETON-ASSOCIATED PROTEIN"/>
    <property type="match status" value="1"/>
</dbReference>
<evidence type="ECO:0000256" key="2">
    <source>
        <dbReference type="SAM" id="MobiDB-lite"/>
    </source>
</evidence>
<evidence type="ECO:0000313" key="5">
    <source>
        <dbReference type="Proteomes" id="UP001642540"/>
    </source>
</evidence>
<dbReference type="EMBL" id="CAXLJM020000061">
    <property type="protein sequence ID" value="CAL8119722.1"/>
    <property type="molecule type" value="Genomic_DNA"/>
</dbReference>
<protein>
    <recommendedName>
        <fullName evidence="3">CCHC-type domain-containing protein</fullName>
    </recommendedName>
</protein>
<dbReference type="SMART" id="SM00343">
    <property type="entry name" value="ZnF_C2HC"/>
    <property type="match status" value="1"/>
</dbReference>